<proteinExistence type="predicted"/>
<name>A0A8R1EM66_CAEJA</name>
<accession>A0A8R1EM66</accession>
<protein>
    <submittedName>
        <fullName evidence="1">Uncharacterized protein</fullName>
    </submittedName>
</protein>
<dbReference type="AlphaFoldDB" id="A0A8R1EM66"/>
<keyword evidence="2" id="KW-1185">Reference proteome</keyword>
<evidence type="ECO:0000313" key="1">
    <source>
        <dbReference type="EnsemblMetazoa" id="CJA37882.1"/>
    </source>
</evidence>
<dbReference type="Proteomes" id="UP000005237">
    <property type="component" value="Unassembled WGS sequence"/>
</dbReference>
<sequence>MENSLSYQSTLQKAIIPFFRKRHNTPSSNRTTLQFMSATLQGIGLLRNVSKFSSGQHVAPKTVQHHSGPQGFYEGGMGCNHRSRVEDWWPACLIG</sequence>
<dbReference type="EnsemblMetazoa" id="CJA37882.1">
    <property type="protein sequence ID" value="CJA37882.1"/>
    <property type="gene ID" value="WBGene00213729"/>
</dbReference>
<organism evidence="1 2">
    <name type="scientific">Caenorhabditis japonica</name>
    <dbReference type="NCBI Taxonomy" id="281687"/>
    <lineage>
        <taxon>Eukaryota</taxon>
        <taxon>Metazoa</taxon>
        <taxon>Ecdysozoa</taxon>
        <taxon>Nematoda</taxon>
        <taxon>Chromadorea</taxon>
        <taxon>Rhabditida</taxon>
        <taxon>Rhabditina</taxon>
        <taxon>Rhabditomorpha</taxon>
        <taxon>Rhabditoidea</taxon>
        <taxon>Rhabditidae</taxon>
        <taxon>Peloderinae</taxon>
        <taxon>Caenorhabditis</taxon>
    </lineage>
</organism>
<evidence type="ECO:0000313" key="2">
    <source>
        <dbReference type="Proteomes" id="UP000005237"/>
    </source>
</evidence>
<reference evidence="1" key="2">
    <citation type="submission" date="2022-06" db="UniProtKB">
        <authorList>
            <consortium name="EnsemblMetazoa"/>
        </authorList>
    </citation>
    <scope>IDENTIFICATION</scope>
    <source>
        <strain evidence="1">DF5081</strain>
    </source>
</reference>
<reference evidence="2" key="1">
    <citation type="submission" date="2010-08" db="EMBL/GenBank/DDBJ databases">
        <authorList>
            <consortium name="Caenorhabditis japonica Sequencing Consortium"/>
            <person name="Wilson R.K."/>
        </authorList>
    </citation>
    <scope>NUCLEOTIDE SEQUENCE [LARGE SCALE GENOMIC DNA]</scope>
    <source>
        <strain evidence="2">DF5081</strain>
    </source>
</reference>